<reference evidence="3 4" key="1">
    <citation type="journal article" date="2008" name="J. Bacteriol.">
        <title>Complete genome sequence of the soil actinomycete Kocuria rhizophila.</title>
        <authorList>
            <person name="Takarada H."/>
            <person name="Sekine M."/>
            <person name="Kosugi H."/>
            <person name="Matsuo Y."/>
            <person name="Fujisawa T."/>
            <person name="Omata S."/>
            <person name="Kishi E."/>
            <person name="Shimizu A."/>
            <person name="Tsukatani N."/>
            <person name="Tanikawa S."/>
            <person name="Fujita N."/>
            <person name="Harayama S."/>
        </authorList>
    </citation>
    <scope>NUCLEOTIDE SEQUENCE [LARGE SCALE GENOMIC DNA]</scope>
    <source>
        <strain evidence="4">ATCC 9341 / DSM 348 / NBRC 103217 / DC2201</strain>
    </source>
</reference>
<gene>
    <name evidence="3" type="ordered locus">KRH_16290</name>
</gene>
<dbReference type="RefSeq" id="WP_012398697.1">
    <property type="nucleotide sequence ID" value="NC_010617.1"/>
</dbReference>
<keyword evidence="2" id="KW-0812">Transmembrane</keyword>
<feature type="region of interest" description="Disordered" evidence="1">
    <location>
        <begin position="233"/>
        <end position="256"/>
    </location>
</feature>
<feature type="compositionally biased region" description="Basic and acidic residues" evidence="1">
    <location>
        <begin position="160"/>
        <end position="173"/>
    </location>
</feature>
<keyword evidence="2" id="KW-0472">Membrane</keyword>
<protein>
    <submittedName>
        <fullName evidence="3">Hypothetical membrane protein</fullName>
    </submittedName>
</protein>
<keyword evidence="2" id="KW-1133">Transmembrane helix</keyword>
<accession>B2GKU0</accession>
<feature type="transmembrane region" description="Helical" evidence="2">
    <location>
        <begin position="96"/>
        <end position="119"/>
    </location>
</feature>
<dbReference type="Proteomes" id="UP000008838">
    <property type="component" value="Chromosome"/>
</dbReference>
<dbReference type="EMBL" id="AP009152">
    <property type="protein sequence ID" value="BAG29976.1"/>
    <property type="molecule type" value="Genomic_DNA"/>
</dbReference>
<dbReference type="Pfam" id="PF07332">
    <property type="entry name" value="Phage_holin_3_6"/>
    <property type="match status" value="1"/>
</dbReference>
<organism evidence="3 4">
    <name type="scientific">Kocuria rhizophila (strain ATCC 9341 / DSM 348 / NBRC 103217 / DC2201)</name>
    <dbReference type="NCBI Taxonomy" id="378753"/>
    <lineage>
        <taxon>Bacteria</taxon>
        <taxon>Bacillati</taxon>
        <taxon>Actinomycetota</taxon>
        <taxon>Actinomycetes</taxon>
        <taxon>Micrococcales</taxon>
        <taxon>Micrococcaceae</taxon>
        <taxon>Kocuria</taxon>
    </lineage>
</organism>
<dbReference type="eggNOG" id="ENOG5032ZKH">
    <property type="taxonomic scope" value="Bacteria"/>
</dbReference>
<evidence type="ECO:0000313" key="4">
    <source>
        <dbReference type="Proteomes" id="UP000008838"/>
    </source>
</evidence>
<proteinExistence type="predicted"/>
<dbReference type="AlphaFoldDB" id="B2GKU0"/>
<evidence type="ECO:0000256" key="2">
    <source>
        <dbReference type="SAM" id="Phobius"/>
    </source>
</evidence>
<dbReference type="STRING" id="378753.KRH_16290"/>
<feature type="compositionally biased region" description="Polar residues" evidence="1">
    <location>
        <begin position="233"/>
        <end position="242"/>
    </location>
</feature>
<sequence length="289" mass="31059">MSHAVGPNSGHSPTAANRSTKRPGAASITDVVKVFVRLLPKQLKDEAQLAVLELKEKGIKVGVGAAFAVVGLVFLGLAVIALIGAAIAGLSHVMPAWLAALLLAVVFLVVLAVLALIGVSKIKSALPLMPEKTIFGLRYDLGVVKEGSAYNEGRVQRDINEAEQRKQREKEEAANDPNRVKPVQPTEEQLRHRLKLRREHLKSLRDDAQNRVDSVQSATQGFVNRTSRTFTATQESVKSTLASKGGTQGVRPEGSTAASDVLSERWQPLAVAVAAGTAFLVFLKKLLRK</sequence>
<name>B2GKU0_KOCRD</name>
<dbReference type="KEGG" id="krh:KRH_16290"/>
<evidence type="ECO:0000313" key="3">
    <source>
        <dbReference type="EMBL" id="BAG29976.1"/>
    </source>
</evidence>
<evidence type="ECO:0000256" key="1">
    <source>
        <dbReference type="SAM" id="MobiDB-lite"/>
    </source>
</evidence>
<feature type="compositionally biased region" description="Polar residues" evidence="1">
    <location>
        <begin position="9"/>
        <end position="18"/>
    </location>
</feature>
<dbReference type="InterPro" id="IPR009937">
    <property type="entry name" value="Phage_holin_3_6"/>
</dbReference>
<feature type="transmembrane region" description="Helical" evidence="2">
    <location>
        <begin position="65"/>
        <end position="90"/>
    </location>
</feature>
<dbReference type="HOGENOM" id="CLU_052971_0_0_11"/>
<feature type="region of interest" description="Disordered" evidence="1">
    <location>
        <begin position="1"/>
        <end position="23"/>
    </location>
</feature>
<keyword evidence="4" id="KW-1185">Reference proteome</keyword>
<feature type="region of interest" description="Disordered" evidence="1">
    <location>
        <begin position="160"/>
        <end position="189"/>
    </location>
</feature>